<dbReference type="SUPFAM" id="SSF52096">
    <property type="entry name" value="ClpP/crotonase"/>
    <property type="match status" value="1"/>
</dbReference>
<proteinExistence type="inferred from homology"/>
<dbReference type="CDD" id="cd06558">
    <property type="entry name" value="crotonase-like"/>
    <property type="match status" value="1"/>
</dbReference>
<dbReference type="InterPro" id="IPR001753">
    <property type="entry name" value="Enoyl-CoA_hydra/iso"/>
</dbReference>
<organism evidence="4 5">
    <name type="scientific">Celeribacter baekdonensis</name>
    <dbReference type="NCBI Taxonomy" id="875171"/>
    <lineage>
        <taxon>Bacteria</taxon>
        <taxon>Pseudomonadati</taxon>
        <taxon>Pseudomonadota</taxon>
        <taxon>Alphaproteobacteria</taxon>
        <taxon>Rhodobacterales</taxon>
        <taxon>Roseobacteraceae</taxon>
        <taxon>Celeribacter</taxon>
    </lineage>
</organism>
<dbReference type="PROSITE" id="PS00166">
    <property type="entry name" value="ENOYL_COA_HYDRATASE"/>
    <property type="match status" value="1"/>
</dbReference>
<dbReference type="OrthoDB" id="9802898at2"/>
<evidence type="ECO:0000313" key="4">
    <source>
        <dbReference type="EMBL" id="SDG33722.1"/>
    </source>
</evidence>
<comment type="similarity">
    <text evidence="1 3">Belongs to the enoyl-CoA hydratase/isomerase family.</text>
</comment>
<keyword evidence="2" id="KW-0456">Lyase</keyword>
<dbReference type="InterPro" id="IPR018376">
    <property type="entry name" value="Enoyl-CoA_hyd/isom_CS"/>
</dbReference>
<dbReference type="Pfam" id="PF00378">
    <property type="entry name" value="ECH_1"/>
    <property type="match status" value="1"/>
</dbReference>
<dbReference type="RefSeq" id="WP_009808030.1">
    <property type="nucleotide sequence ID" value="NZ_FNBL01000017.1"/>
</dbReference>
<evidence type="ECO:0000256" key="2">
    <source>
        <dbReference type="ARBA" id="ARBA00023239"/>
    </source>
</evidence>
<accession>A0A1G7TF37</accession>
<evidence type="ECO:0000256" key="3">
    <source>
        <dbReference type="RuleBase" id="RU003707"/>
    </source>
</evidence>
<dbReference type="Gene3D" id="3.90.226.10">
    <property type="entry name" value="2-enoyl-CoA Hydratase, Chain A, domain 1"/>
    <property type="match status" value="1"/>
</dbReference>
<sequence length="262" mass="27575">MTQANVLVEYRGPVAWLTLNRANSLNALSVDLIGELRAAIREIAVAKQVRAIVLTAAGRAFCAGANLKEVLAGLDDADTQKGDFLDAIGATFQALRDLPKPVIGGLNGITVAGGLELAMCCDVLIAGESARIGDAHSNFGVFPGAGGAAVLPCRIGLANAKYLLFSGQSLPARELMRMGLVQEVVGDDALEARLHEFSQLLATKSPLVLSQMKRVANASIEMTQVEALKQELAVLREHLKSNDAAEGLAAFGEKRKPVFTGT</sequence>
<evidence type="ECO:0000256" key="1">
    <source>
        <dbReference type="ARBA" id="ARBA00005254"/>
    </source>
</evidence>
<dbReference type="Proteomes" id="UP000182284">
    <property type="component" value="Unassembled WGS sequence"/>
</dbReference>
<gene>
    <name evidence="4" type="ORF">SAMN04488117_11730</name>
</gene>
<dbReference type="PANTHER" id="PTHR11941">
    <property type="entry name" value="ENOYL-COA HYDRATASE-RELATED"/>
    <property type="match status" value="1"/>
</dbReference>
<dbReference type="InterPro" id="IPR014748">
    <property type="entry name" value="Enoyl-CoA_hydra_C"/>
</dbReference>
<dbReference type="GO" id="GO:0016829">
    <property type="term" value="F:lyase activity"/>
    <property type="evidence" value="ECO:0007669"/>
    <property type="project" value="UniProtKB-KW"/>
</dbReference>
<dbReference type="InterPro" id="IPR029045">
    <property type="entry name" value="ClpP/crotonase-like_dom_sf"/>
</dbReference>
<reference evidence="4 5" key="1">
    <citation type="submission" date="2016-10" db="EMBL/GenBank/DDBJ databases">
        <authorList>
            <person name="de Groot N.N."/>
        </authorList>
    </citation>
    <scope>NUCLEOTIDE SEQUENCE [LARGE SCALE GENOMIC DNA]</scope>
    <source>
        <strain evidence="4 5">DSM 27375</strain>
    </source>
</reference>
<dbReference type="AlphaFoldDB" id="A0A1G7TF37"/>
<dbReference type="EMBL" id="FNBL01000017">
    <property type="protein sequence ID" value="SDG33722.1"/>
    <property type="molecule type" value="Genomic_DNA"/>
</dbReference>
<evidence type="ECO:0000313" key="5">
    <source>
        <dbReference type="Proteomes" id="UP000182284"/>
    </source>
</evidence>
<dbReference type="PANTHER" id="PTHR11941:SF54">
    <property type="entry name" value="ENOYL-COA HYDRATASE, MITOCHONDRIAL"/>
    <property type="match status" value="1"/>
</dbReference>
<dbReference type="GO" id="GO:0006635">
    <property type="term" value="P:fatty acid beta-oxidation"/>
    <property type="evidence" value="ECO:0007669"/>
    <property type="project" value="TreeGrafter"/>
</dbReference>
<protein>
    <submittedName>
        <fullName evidence="4">Short chain enoyl-CoA hydratase</fullName>
    </submittedName>
</protein>
<dbReference type="Gene3D" id="1.10.12.10">
    <property type="entry name" value="Lyase 2-enoyl-coa Hydratase, Chain A, domain 2"/>
    <property type="match status" value="1"/>
</dbReference>
<name>A0A1G7TF37_9RHOB</name>